<evidence type="ECO:0000256" key="4">
    <source>
        <dbReference type="ARBA" id="ARBA00022989"/>
    </source>
</evidence>
<proteinExistence type="inferred from homology"/>
<feature type="transmembrane region" description="Helical" evidence="6">
    <location>
        <begin position="146"/>
        <end position="165"/>
    </location>
</feature>
<evidence type="ECO:0000313" key="8">
    <source>
        <dbReference type="EMBL" id="CAE0578465.1"/>
    </source>
</evidence>
<accession>A0A7S3TBN9</accession>
<feature type="transmembrane region" description="Helical" evidence="6">
    <location>
        <begin position="84"/>
        <end position="109"/>
    </location>
</feature>
<evidence type="ECO:0000256" key="2">
    <source>
        <dbReference type="ARBA" id="ARBA00008333"/>
    </source>
</evidence>
<dbReference type="EMBL" id="HBIQ01074995">
    <property type="protein sequence ID" value="CAE0578465.1"/>
    <property type="molecule type" value="Transcribed_RNA"/>
</dbReference>
<feature type="transmembrane region" description="Helical" evidence="6">
    <location>
        <begin position="115"/>
        <end position="139"/>
    </location>
</feature>
<dbReference type="PANTHER" id="PTHR31632">
    <property type="entry name" value="IRON TRANSPORTER FTH1"/>
    <property type="match status" value="1"/>
</dbReference>
<dbReference type="AlphaFoldDB" id="A0A7S3TBN9"/>
<evidence type="ECO:0000256" key="1">
    <source>
        <dbReference type="ARBA" id="ARBA00004141"/>
    </source>
</evidence>
<dbReference type="EMBL" id="HBIQ01074994">
    <property type="protein sequence ID" value="CAE0578463.1"/>
    <property type="molecule type" value="Transcribed_RNA"/>
</dbReference>
<evidence type="ECO:0000256" key="5">
    <source>
        <dbReference type="ARBA" id="ARBA00023136"/>
    </source>
</evidence>
<keyword evidence="4 6" id="KW-1133">Transmembrane helix</keyword>
<evidence type="ECO:0008006" key="9">
    <source>
        <dbReference type="Google" id="ProtNLM"/>
    </source>
</evidence>
<keyword evidence="3 6" id="KW-0812">Transmembrane</keyword>
<dbReference type="InterPro" id="IPR004923">
    <property type="entry name" value="FTR1/Fip1/EfeU"/>
</dbReference>
<comment type="similarity">
    <text evidence="2">Belongs to the oxidase-dependent Fe transporter (OFeT) (TC 9.A.10.1) family.</text>
</comment>
<sequence length="267" mass="28479">MVWVSAGAALALAVVIILAVAIPIIVSRDSIDGKAVEYAEGVSKVVAAICIAILSLKVPKWLGVLPGVKSSKAKNAADLTLRSLAFNVGWNILREILEIGIFLIPYFIASNNAAVAIPGSGAIGLLIGLVVGAIVYVINKFTTQQLALAISMSFITGWLSTGLFTGGCHEFEEASTETPKVFRMPGDSVTGFWSHKKLPMALFKPFGYSYSPTVLMLCCFWLWAAGLCLLHALKIWKAKKNAANKQAEVNARVSTDLKADQLTAVVV</sequence>
<feature type="transmembrane region" description="Helical" evidence="6">
    <location>
        <begin position="45"/>
        <end position="63"/>
    </location>
</feature>
<evidence type="ECO:0000313" key="7">
    <source>
        <dbReference type="EMBL" id="CAE0578463.1"/>
    </source>
</evidence>
<dbReference type="Pfam" id="PF03239">
    <property type="entry name" value="FTR1"/>
    <property type="match status" value="1"/>
</dbReference>
<evidence type="ECO:0000256" key="3">
    <source>
        <dbReference type="ARBA" id="ARBA00022692"/>
    </source>
</evidence>
<keyword evidence="5 6" id="KW-0472">Membrane</keyword>
<organism evidence="8">
    <name type="scientific">Strombidinopsis acuminata</name>
    <dbReference type="NCBI Taxonomy" id="141414"/>
    <lineage>
        <taxon>Eukaryota</taxon>
        <taxon>Sar</taxon>
        <taxon>Alveolata</taxon>
        <taxon>Ciliophora</taxon>
        <taxon>Intramacronucleata</taxon>
        <taxon>Spirotrichea</taxon>
        <taxon>Choreotrichia</taxon>
        <taxon>Choreotrichida</taxon>
        <taxon>Strombidinopsidae</taxon>
        <taxon>Strombidinopsis</taxon>
    </lineage>
</organism>
<feature type="transmembrane region" description="Helical" evidence="6">
    <location>
        <begin position="208"/>
        <end position="230"/>
    </location>
</feature>
<protein>
    <recommendedName>
        <fullName evidence="9">High-affinity iron permease</fullName>
    </recommendedName>
</protein>
<evidence type="ECO:0000256" key="6">
    <source>
        <dbReference type="SAM" id="Phobius"/>
    </source>
</evidence>
<dbReference type="GO" id="GO:0033573">
    <property type="term" value="C:high-affinity iron permease complex"/>
    <property type="evidence" value="ECO:0007669"/>
    <property type="project" value="InterPro"/>
</dbReference>
<reference evidence="8" key="1">
    <citation type="submission" date="2021-01" db="EMBL/GenBank/DDBJ databases">
        <authorList>
            <person name="Corre E."/>
            <person name="Pelletier E."/>
            <person name="Niang G."/>
            <person name="Scheremetjew M."/>
            <person name="Finn R."/>
            <person name="Kale V."/>
            <person name="Holt S."/>
            <person name="Cochrane G."/>
            <person name="Meng A."/>
            <person name="Brown T."/>
            <person name="Cohen L."/>
        </authorList>
    </citation>
    <scope>NUCLEOTIDE SEQUENCE</scope>
    <source>
        <strain evidence="8">SPMC142</strain>
    </source>
</reference>
<dbReference type="PANTHER" id="PTHR31632:SF2">
    <property type="entry name" value="PLASMA MEMBRANE IRON PERMEASE"/>
    <property type="match status" value="1"/>
</dbReference>
<dbReference type="GO" id="GO:0015093">
    <property type="term" value="F:ferrous iron transmembrane transporter activity"/>
    <property type="evidence" value="ECO:0007669"/>
    <property type="project" value="TreeGrafter"/>
</dbReference>
<name>A0A7S3TBN9_9SPIT</name>
<gene>
    <name evidence="7" type="ORF">SACU0126_LOCUS23881</name>
    <name evidence="8" type="ORF">SACU0126_LOCUS23882</name>
</gene>
<comment type="subcellular location">
    <subcellularLocation>
        <location evidence="1">Membrane</location>
        <topology evidence="1">Multi-pass membrane protein</topology>
    </subcellularLocation>
</comment>